<dbReference type="AlphaFoldDB" id="A0A7C9UXY6"/>
<dbReference type="Pfam" id="PF07372">
    <property type="entry name" value="DUF1491"/>
    <property type="match status" value="1"/>
</dbReference>
<evidence type="ECO:0000313" key="1">
    <source>
        <dbReference type="EMBL" id="NFV81212.1"/>
    </source>
</evidence>
<name>A0A7C9UXY6_9PROT</name>
<accession>A0A7C9UXY6</accession>
<organism evidence="1 2">
    <name type="scientific">Magnetospirillum aberrantis SpK</name>
    <dbReference type="NCBI Taxonomy" id="908842"/>
    <lineage>
        <taxon>Bacteria</taxon>
        <taxon>Pseudomonadati</taxon>
        <taxon>Pseudomonadota</taxon>
        <taxon>Alphaproteobacteria</taxon>
        <taxon>Rhodospirillales</taxon>
        <taxon>Rhodospirillaceae</taxon>
        <taxon>Magnetospirillum</taxon>
    </lineage>
</organism>
<comment type="caution">
    <text evidence="1">The sequence shown here is derived from an EMBL/GenBank/DDBJ whole genome shotgun (WGS) entry which is preliminary data.</text>
</comment>
<dbReference type="Proteomes" id="UP000480684">
    <property type="component" value="Unassembled WGS sequence"/>
</dbReference>
<evidence type="ECO:0000313" key="2">
    <source>
        <dbReference type="Proteomes" id="UP000480684"/>
    </source>
</evidence>
<reference evidence="1 2" key="1">
    <citation type="submission" date="2020-02" db="EMBL/GenBank/DDBJ databases">
        <authorList>
            <person name="Dziuba M."/>
            <person name="Kuznetsov B."/>
            <person name="Mardanov A."/>
            <person name="Ravin N."/>
            <person name="Grouzdev D."/>
        </authorList>
    </citation>
    <scope>NUCLEOTIDE SEQUENCE [LARGE SCALE GENOMIC DNA]</scope>
    <source>
        <strain evidence="1 2">SpK</strain>
    </source>
</reference>
<gene>
    <name evidence="1" type="ORF">G4223_13925</name>
</gene>
<proteinExistence type="predicted"/>
<protein>
    <submittedName>
        <fullName evidence="1">DUF1491 family protein</fullName>
    </submittedName>
</protein>
<dbReference type="InterPro" id="IPR009964">
    <property type="entry name" value="DUF1491"/>
</dbReference>
<sequence>MGGIRVASEPKLKAKLFVHAAIRRCGIEAIPAVVARKGDEDAGTILVKVNRCDGTAEVYTQARDGTGRLGWLKSTGAEPVDDSRAEAVIARARDVDYDLWVIEVDSRDGRVPFIDHVLAVR</sequence>
<keyword evidence="2" id="KW-1185">Reference proteome</keyword>
<dbReference type="EMBL" id="JAAIYP010000039">
    <property type="protein sequence ID" value="NFV81212.1"/>
    <property type="molecule type" value="Genomic_DNA"/>
</dbReference>
<dbReference type="Gene3D" id="3.40.1530.20">
    <property type="entry name" value="Protein of unknown function (DUF1491)"/>
    <property type="match status" value="1"/>
</dbReference>